<proteinExistence type="predicted"/>
<sequence length="413" mass="45976">MSVAFYTPTKTSPLNSLPHSKNSKATNVWFDDPQRTILQQIKKHTSGPNGYGRIRIPARFYPPVDNGPSTIAVVKSAIGTNNPTALLHELLKFFDSAAGYRRAVLYGTTDRLLIALVECLQNHTDPPMFILQALMTFGKMVKTRGLDQEFERLVSQFLVDVLCSPPLPPPLDPTTPPLTDDEICDIGLTFLPDGNLPSIAFATSSNDNDTNSSGISSTHITNTTISTLTKKTNKHCCKKKNPTTRDDATLIDLGACVSPLSEELWLLDFADSPLLAQDTPHNRAAVQGKPYNILDSNNDIICDIQPFPTLPTNHQLHIYPPSLDNTLSHRQLYGLKDIASQEAHNHSIQPRHHQEVLNKILAQKNPLQIFLAINAFELDPILLTHLFNANHHHDLLLDEDKLQLWILSYDTID</sequence>
<dbReference type="OrthoDB" id="2397805at2759"/>
<dbReference type="AlphaFoldDB" id="A0A197K0K6"/>
<reference evidence="1 2" key="1">
    <citation type="submission" date="2016-05" db="EMBL/GenBank/DDBJ databases">
        <title>Genome sequencing reveals origins of a unique bacterial endosymbiosis in the earliest lineages of terrestrial Fungi.</title>
        <authorList>
            <consortium name="DOE Joint Genome Institute"/>
            <person name="Uehling J."/>
            <person name="Gryganskyi A."/>
            <person name="Hameed K."/>
            <person name="Tschaplinski T."/>
            <person name="Misztal P."/>
            <person name="Wu S."/>
            <person name="Desiro A."/>
            <person name="Vande Pol N."/>
            <person name="Du Z.-Y."/>
            <person name="Zienkiewicz A."/>
            <person name="Zienkiewicz K."/>
            <person name="Morin E."/>
            <person name="Tisserant E."/>
            <person name="Splivallo R."/>
            <person name="Hainaut M."/>
            <person name="Henrissat B."/>
            <person name="Ohm R."/>
            <person name="Kuo A."/>
            <person name="Yan J."/>
            <person name="Lipzen A."/>
            <person name="Nolan M."/>
            <person name="Labutti K."/>
            <person name="Barry K."/>
            <person name="Goldstein A."/>
            <person name="Labbe J."/>
            <person name="Schadt C."/>
            <person name="Tuskan G."/>
            <person name="Grigoriev I."/>
            <person name="Martin F."/>
            <person name="Vilgalys R."/>
            <person name="Bonito G."/>
        </authorList>
    </citation>
    <scope>NUCLEOTIDE SEQUENCE [LARGE SCALE GENOMIC DNA]</scope>
    <source>
        <strain evidence="1 2">AG-77</strain>
    </source>
</reference>
<name>A0A197K0K6_9FUNG</name>
<evidence type="ECO:0000313" key="1">
    <source>
        <dbReference type="EMBL" id="OAQ30738.1"/>
    </source>
</evidence>
<gene>
    <name evidence="1" type="ORF">K457DRAFT_154714</name>
</gene>
<organism evidence="1 2">
    <name type="scientific">Linnemannia elongata AG-77</name>
    <dbReference type="NCBI Taxonomy" id="1314771"/>
    <lineage>
        <taxon>Eukaryota</taxon>
        <taxon>Fungi</taxon>
        <taxon>Fungi incertae sedis</taxon>
        <taxon>Mucoromycota</taxon>
        <taxon>Mortierellomycotina</taxon>
        <taxon>Mortierellomycetes</taxon>
        <taxon>Mortierellales</taxon>
        <taxon>Mortierellaceae</taxon>
        <taxon>Linnemannia</taxon>
    </lineage>
</organism>
<dbReference type="Proteomes" id="UP000078512">
    <property type="component" value="Unassembled WGS sequence"/>
</dbReference>
<keyword evidence="2" id="KW-1185">Reference proteome</keyword>
<protein>
    <submittedName>
        <fullName evidence="1">Uncharacterized protein</fullName>
    </submittedName>
</protein>
<dbReference type="EMBL" id="KV442033">
    <property type="protein sequence ID" value="OAQ30738.1"/>
    <property type="molecule type" value="Genomic_DNA"/>
</dbReference>
<accession>A0A197K0K6</accession>
<evidence type="ECO:0000313" key="2">
    <source>
        <dbReference type="Proteomes" id="UP000078512"/>
    </source>
</evidence>